<protein>
    <submittedName>
        <fullName evidence="1">Uncharacterized protein</fullName>
    </submittedName>
</protein>
<organism evidence="1 2">
    <name type="scientific">Stenotrophomonas maltophilia</name>
    <name type="common">Pseudomonas maltophilia</name>
    <name type="synonym">Xanthomonas maltophilia</name>
    <dbReference type="NCBI Taxonomy" id="40324"/>
    <lineage>
        <taxon>Bacteria</taxon>
        <taxon>Pseudomonadati</taxon>
        <taxon>Pseudomonadota</taxon>
        <taxon>Gammaproteobacteria</taxon>
        <taxon>Lysobacterales</taxon>
        <taxon>Lysobacteraceae</taxon>
        <taxon>Stenotrophomonas</taxon>
        <taxon>Stenotrophomonas maltophilia group</taxon>
    </lineage>
</organism>
<proteinExistence type="predicted"/>
<dbReference type="Proteomes" id="UP000271705">
    <property type="component" value="Unassembled WGS sequence"/>
</dbReference>
<gene>
    <name evidence="1" type="ORF">EKL94_06210</name>
</gene>
<sequence>MRLYCADIERSLIQSEARRQGIPTPSSEIVRMPAYGSAEAKQLGAACMGGTAMRRLSNGWEQLRNAKGEWLRCREQ</sequence>
<comment type="caution">
    <text evidence="1">The sequence shown here is derived from an EMBL/GenBank/DDBJ whole genome shotgun (WGS) entry which is preliminary data.</text>
</comment>
<accession>A0A3S0QSK3</accession>
<reference evidence="1 2" key="1">
    <citation type="submission" date="2018-12" db="EMBL/GenBank/DDBJ databases">
        <authorList>
            <person name="Kartti S."/>
            <person name="Manni A."/>
            <person name="Chemao El Fihri M.W."/>
            <person name="Laamarti M."/>
            <person name="Temsamani L."/>
            <person name="El Jamali J.E."/>
            <person name="Ouadghiri M."/>
            <person name="Ibrahimi A."/>
            <person name="Filati-Maltouf A."/>
        </authorList>
    </citation>
    <scope>NUCLEOTIDE SEQUENCE [LARGE SCALE GENOMIC DNA]</scope>
    <source>
        <strain evidence="1 2">MDMC339</strain>
    </source>
</reference>
<evidence type="ECO:0000313" key="2">
    <source>
        <dbReference type="Proteomes" id="UP000271705"/>
    </source>
</evidence>
<dbReference type="EMBL" id="RXLZ01000013">
    <property type="protein sequence ID" value="RTQ90557.1"/>
    <property type="molecule type" value="Genomic_DNA"/>
</dbReference>
<evidence type="ECO:0000313" key="1">
    <source>
        <dbReference type="EMBL" id="RTQ90557.1"/>
    </source>
</evidence>
<name>A0A3S0QSK3_STEMA</name>
<dbReference type="AlphaFoldDB" id="A0A3S0QSK3"/>